<keyword evidence="20" id="KW-1185">Reference proteome</keyword>
<dbReference type="GO" id="GO:0005737">
    <property type="term" value="C:cytoplasm"/>
    <property type="evidence" value="ECO:0007669"/>
    <property type="project" value="UniProtKB-SubCell"/>
</dbReference>
<dbReference type="AlphaFoldDB" id="X5H3Z4"/>
<dbReference type="EMBL" id="CP007481">
    <property type="protein sequence ID" value="AHX11291.1"/>
    <property type="molecule type" value="Genomic_DNA"/>
</dbReference>
<dbReference type="GO" id="GO:0004356">
    <property type="term" value="F:glutamine synthetase activity"/>
    <property type="evidence" value="ECO:0007669"/>
    <property type="project" value="UniProtKB-EC"/>
</dbReference>
<evidence type="ECO:0000256" key="7">
    <source>
        <dbReference type="ARBA" id="ARBA00022598"/>
    </source>
</evidence>
<evidence type="ECO:0000256" key="8">
    <source>
        <dbReference type="ARBA" id="ARBA00022741"/>
    </source>
</evidence>
<feature type="domain" description="GS beta-grasp" evidence="17">
    <location>
        <begin position="15"/>
        <end position="101"/>
    </location>
</feature>
<evidence type="ECO:0000256" key="2">
    <source>
        <dbReference type="ARBA" id="ARBA00004496"/>
    </source>
</evidence>
<feature type="binding site" evidence="11">
    <location>
        <position position="344"/>
    </location>
    <ligand>
        <name>L-glutamate</name>
        <dbReference type="ChEBI" id="CHEBI:29985"/>
    </ligand>
</feature>
<gene>
    <name evidence="19" type="primary">glnA</name>
    <name evidence="19" type="ORF">NHE_0339</name>
</gene>
<evidence type="ECO:0000313" key="19">
    <source>
        <dbReference type="EMBL" id="AHX11291.1"/>
    </source>
</evidence>
<feature type="binding site" evidence="13">
    <location>
        <position position="136"/>
    </location>
    <ligand>
        <name>Mg(2+)</name>
        <dbReference type="ChEBI" id="CHEBI:18420"/>
        <label>1</label>
    </ligand>
</feature>
<dbReference type="KEGG" id="nhm:NHE_0339"/>
<dbReference type="Pfam" id="PF03951">
    <property type="entry name" value="Gln-synt_N"/>
    <property type="match status" value="1"/>
</dbReference>
<evidence type="ECO:0000256" key="13">
    <source>
        <dbReference type="PIRSR" id="PIRSR604809-3"/>
    </source>
</evidence>
<feature type="binding site" evidence="12">
    <location>
        <begin position="227"/>
        <end position="229"/>
    </location>
    <ligand>
        <name>ATP</name>
        <dbReference type="ChEBI" id="CHEBI:30616"/>
    </ligand>
</feature>
<comment type="catalytic activity">
    <reaction evidence="16">
        <text>L-glutamate + NH4(+) + ATP = L-glutamine + ADP + phosphate + H(+)</text>
        <dbReference type="Rhea" id="RHEA:16169"/>
        <dbReference type="ChEBI" id="CHEBI:15378"/>
        <dbReference type="ChEBI" id="CHEBI:28938"/>
        <dbReference type="ChEBI" id="CHEBI:29985"/>
        <dbReference type="ChEBI" id="CHEBI:30616"/>
        <dbReference type="ChEBI" id="CHEBI:43474"/>
        <dbReference type="ChEBI" id="CHEBI:58359"/>
        <dbReference type="ChEBI" id="CHEBI:456216"/>
        <dbReference type="EC" id="6.3.1.2"/>
    </reaction>
</comment>
<keyword evidence="10" id="KW-0535">Nitrogen fixation</keyword>
<name>X5H3Z4_9RICK</name>
<keyword evidence="9 12" id="KW-0067">ATP-binding</keyword>
<comment type="similarity">
    <text evidence="3 14 15">Belongs to the glutamine synthetase family.</text>
</comment>
<keyword evidence="7 16" id="KW-0436">Ligase</keyword>
<feature type="domain" description="GS catalytic" evidence="18">
    <location>
        <begin position="109"/>
        <end position="470"/>
    </location>
</feature>
<feature type="binding site" evidence="12">
    <location>
        <begin position="275"/>
        <end position="277"/>
    </location>
    <ligand>
        <name>ATP</name>
        <dbReference type="ChEBI" id="CHEBI:30616"/>
    </ligand>
</feature>
<feature type="binding site" evidence="13">
    <location>
        <position position="364"/>
    </location>
    <ligand>
        <name>Mg(2+)</name>
        <dbReference type="ChEBI" id="CHEBI:18420"/>
        <label>1</label>
    </ligand>
</feature>
<dbReference type="InterPro" id="IPR027303">
    <property type="entry name" value="Gln_synth_gly_rich_site"/>
</dbReference>
<dbReference type="EC" id="6.3.1.2" evidence="16"/>
<evidence type="ECO:0000256" key="16">
    <source>
        <dbReference type="RuleBase" id="RU004356"/>
    </source>
</evidence>
<evidence type="ECO:0000256" key="4">
    <source>
        <dbReference type="ARBA" id="ARBA00011258"/>
    </source>
</evidence>
<comment type="subcellular location">
    <subcellularLocation>
        <location evidence="2">Cytoplasm</location>
    </subcellularLocation>
</comment>
<dbReference type="NCBIfam" id="TIGR00653">
    <property type="entry name" value="GlnA"/>
    <property type="match status" value="1"/>
</dbReference>
<evidence type="ECO:0000256" key="14">
    <source>
        <dbReference type="PROSITE-ProRule" id="PRU01330"/>
    </source>
</evidence>
<feature type="binding site" evidence="13">
    <location>
        <position position="273"/>
    </location>
    <ligand>
        <name>Mg(2+)</name>
        <dbReference type="ChEBI" id="CHEBI:18420"/>
        <label>1</label>
    </ligand>
</feature>
<dbReference type="SUPFAM" id="SSF55931">
    <property type="entry name" value="Glutamine synthetase/guanido kinase"/>
    <property type="match status" value="1"/>
</dbReference>
<keyword evidence="6" id="KW-0963">Cytoplasm</keyword>
<keyword evidence="8 12" id="KW-0547">Nucleotide-binding</keyword>
<dbReference type="PANTHER" id="PTHR43407">
    <property type="entry name" value="GLUTAMINE SYNTHETASE"/>
    <property type="match status" value="1"/>
</dbReference>
<dbReference type="PROSITE" id="PS00180">
    <property type="entry name" value="GLNA_1"/>
    <property type="match status" value="1"/>
</dbReference>
<dbReference type="STRING" id="1286528.NHE_0339"/>
<keyword evidence="13" id="KW-0479">Metal-binding</keyword>
<dbReference type="GO" id="GO:0005524">
    <property type="term" value="F:ATP binding"/>
    <property type="evidence" value="ECO:0007669"/>
    <property type="project" value="UniProtKB-KW"/>
</dbReference>
<dbReference type="GO" id="GO:0016020">
    <property type="term" value="C:membrane"/>
    <property type="evidence" value="ECO:0007669"/>
    <property type="project" value="TreeGrafter"/>
</dbReference>
<evidence type="ECO:0000256" key="1">
    <source>
        <dbReference type="ARBA" id="ARBA00003117"/>
    </source>
</evidence>
<feature type="binding site" evidence="12">
    <location>
        <position position="344"/>
    </location>
    <ligand>
        <name>ATP</name>
        <dbReference type="ChEBI" id="CHEBI:30616"/>
    </ligand>
</feature>
<feature type="binding site" evidence="13">
    <location>
        <position position="217"/>
    </location>
    <ligand>
        <name>Mg(2+)</name>
        <dbReference type="ChEBI" id="CHEBI:18420"/>
        <label>1</label>
    </ligand>
</feature>
<dbReference type="GO" id="GO:0019740">
    <property type="term" value="P:nitrogen utilization"/>
    <property type="evidence" value="ECO:0007669"/>
    <property type="project" value="TreeGrafter"/>
</dbReference>
<dbReference type="SUPFAM" id="SSF54368">
    <property type="entry name" value="Glutamine synthetase, N-terminal domain"/>
    <property type="match status" value="1"/>
</dbReference>
<dbReference type="Pfam" id="PF00120">
    <property type="entry name" value="Gln-synt_C"/>
    <property type="match status" value="1"/>
</dbReference>
<dbReference type="Gene3D" id="3.10.20.70">
    <property type="entry name" value="Glutamine synthetase, N-terminal domain"/>
    <property type="match status" value="1"/>
</dbReference>
<dbReference type="HOGENOM" id="CLU_017290_1_2_5"/>
<dbReference type="PROSITE" id="PS00181">
    <property type="entry name" value="GLNA_ATP"/>
    <property type="match status" value="1"/>
</dbReference>
<comment type="subunit">
    <text evidence="4">Oligomer of 12 subunits arranged in the form of two hexameric ring.</text>
</comment>
<comment type="function">
    <text evidence="1">Catalyzes the ATP-dependent biosynthesis of glutamine from glutamate and ammonia.</text>
</comment>
<accession>X5H3Z4</accession>
<dbReference type="GO" id="GO:0046872">
    <property type="term" value="F:metal ion binding"/>
    <property type="evidence" value="ECO:0007669"/>
    <property type="project" value="UniProtKB-KW"/>
</dbReference>
<evidence type="ECO:0000259" key="18">
    <source>
        <dbReference type="PROSITE" id="PS51987"/>
    </source>
</evidence>
<dbReference type="Proteomes" id="UP000023755">
    <property type="component" value="Chromosome"/>
</dbReference>
<evidence type="ECO:0000256" key="3">
    <source>
        <dbReference type="ARBA" id="ARBA00009897"/>
    </source>
</evidence>
<protein>
    <recommendedName>
        <fullName evidence="5 16">Glutamine synthetase</fullName>
        <ecNumber evidence="16">6.3.1.2</ecNumber>
    </recommendedName>
</protein>
<evidence type="ECO:0000256" key="12">
    <source>
        <dbReference type="PIRSR" id="PIRSR604809-2"/>
    </source>
</evidence>
<proteinExistence type="inferred from homology"/>
<evidence type="ECO:0000256" key="10">
    <source>
        <dbReference type="ARBA" id="ARBA00023231"/>
    </source>
</evidence>
<sequence>MDSRVVSLLEFITKNEIKLVDFRFTSVSGKFLHITHHSDSVTEKTLTNGVSFDGSSVPGWSSVGKSDMLLIPDLEAGTSFLDPFAAQPTLCILCDVVEPNGNNLYDHNPRATARKAMQFLRSTGIADKSYFGFEMEFFVLDDARFAVRDNGAFFELDSAEGSYNSGKRYEYNNHGHRNQRKSCYLASQPSDSLNDIRAEILETLKEVKVKPLLHHHEVASSQCEISFQYGEAVKTSDNAQKCKHVIHNVASSYGKSATFMPKPFKNDNGNGMHIHTSLWKGDRNLFAPDNSRGDVSELCTYYIGGVIKYGKALNAILNPLTNSYKRLIPGYEAPCNLDCSPLSRSAAIRIPHSPGGEPSAKRVEVRFPDAGTNPYLGTSALLMAGIAGINEKITPESATAELKKSADGSISLCRSLEEALVSLDKNRDFLLEGNVFTNAQIDAYIALKTEDIEELMKHPVPIEFIKYYSV</sequence>
<dbReference type="SMART" id="SM01230">
    <property type="entry name" value="Gln-synt_C"/>
    <property type="match status" value="1"/>
</dbReference>
<feature type="binding site" evidence="13">
    <location>
        <position position="134"/>
    </location>
    <ligand>
        <name>Mg(2+)</name>
        <dbReference type="ChEBI" id="CHEBI:18420"/>
        <label>1</label>
    </ligand>
</feature>
<dbReference type="InterPro" id="IPR008146">
    <property type="entry name" value="Gln_synth_cat_dom"/>
</dbReference>
<feature type="binding site" evidence="11">
    <location>
        <position position="332"/>
    </location>
    <ligand>
        <name>L-glutamate</name>
        <dbReference type="ChEBI" id="CHEBI:29985"/>
    </ligand>
</feature>
<evidence type="ECO:0000256" key="5">
    <source>
        <dbReference type="ARBA" id="ARBA00021364"/>
    </source>
</evidence>
<evidence type="ECO:0000313" key="20">
    <source>
        <dbReference type="Proteomes" id="UP000023755"/>
    </source>
</evidence>
<reference evidence="19 20" key="1">
    <citation type="submission" date="2014-03" db="EMBL/GenBank/DDBJ databases">
        <title>Sequencing and Comparison of Genomes and Transcriptome Profiles of Human Ehrlichiosis Agents.</title>
        <authorList>
            <person name="Lin M."/>
            <person name="Daugherty S.C."/>
            <person name="Nagaraj S."/>
            <person name="Cheng Z."/>
            <person name="Xiong Q."/>
            <person name="Lin F.-Y."/>
            <person name="Sengamalay N."/>
            <person name="Ott S."/>
            <person name="Godinez A."/>
            <person name="Tallon L.J."/>
            <person name="Sadzewicz L."/>
            <person name="Fraser C.M."/>
            <person name="Dunning Hotopp J.C."/>
            <person name="Rikihisa Y."/>
        </authorList>
    </citation>
    <scope>NUCLEOTIDE SEQUENCE [LARGE SCALE GENOMIC DNA]</scope>
    <source>
        <strain evidence="19 20">Oregon</strain>
    </source>
</reference>
<evidence type="ECO:0000256" key="15">
    <source>
        <dbReference type="RuleBase" id="RU000384"/>
    </source>
</evidence>
<evidence type="ECO:0000256" key="9">
    <source>
        <dbReference type="ARBA" id="ARBA00022840"/>
    </source>
</evidence>
<dbReference type="PROSITE" id="PS51986">
    <property type="entry name" value="GS_BETA_GRASP"/>
    <property type="match status" value="1"/>
</dbReference>
<dbReference type="InterPro" id="IPR008147">
    <property type="entry name" value="Gln_synt_N"/>
</dbReference>
<dbReference type="Gene3D" id="3.30.590.10">
    <property type="entry name" value="Glutamine synthetase/guanido kinase, catalytic domain"/>
    <property type="match status" value="1"/>
</dbReference>
<feature type="binding site" evidence="11">
    <location>
        <position position="366"/>
    </location>
    <ligand>
        <name>L-glutamate</name>
        <dbReference type="ChEBI" id="CHEBI:29985"/>
    </ligand>
</feature>
<comment type="cofactor">
    <cofactor evidence="13">
        <name>Mg(2+)</name>
        <dbReference type="ChEBI" id="CHEBI:18420"/>
    </cofactor>
    <text evidence="13">Binds 2 Mg(2+) ions per subunit.</text>
</comment>
<feature type="binding site" evidence="11">
    <location>
        <begin position="268"/>
        <end position="269"/>
    </location>
    <ligand>
        <name>L-glutamate</name>
        <dbReference type="ChEBI" id="CHEBI:29985"/>
    </ligand>
</feature>
<dbReference type="OrthoDB" id="9807095at2"/>
<evidence type="ECO:0000259" key="17">
    <source>
        <dbReference type="PROSITE" id="PS51986"/>
    </source>
</evidence>
<dbReference type="PANTHER" id="PTHR43407:SF1">
    <property type="entry name" value="LENGSIN"/>
    <property type="match status" value="1"/>
</dbReference>
<dbReference type="PROSITE" id="PS51987">
    <property type="entry name" value="GS_CATALYTIC"/>
    <property type="match status" value="1"/>
</dbReference>
<evidence type="ECO:0000256" key="6">
    <source>
        <dbReference type="ARBA" id="ARBA00022490"/>
    </source>
</evidence>
<evidence type="ECO:0000256" key="11">
    <source>
        <dbReference type="PIRSR" id="PIRSR604809-1"/>
    </source>
</evidence>
<keyword evidence="13" id="KW-0460">Magnesium</keyword>
<dbReference type="InterPro" id="IPR036651">
    <property type="entry name" value="Gln_synt_N_sf"/>
</dbReference>
<dbReference type="RefSeq" id="WP_038559224.1">
    <property type="nucleotide sequence ID" value="NZ_CP007481.1"/>
</dbReference>
<dbReference type="InterPro" id="IPR027302">
    <property type="entry name" value="Gln_synth_N_conserv_site"/>
</dbReference>
<organism evidence="19 20">
    <name type="scientific">Neorickettsia helminthoeca str. Oregon</name>
    <dbReference type="NCBI Taxonomy" id="1286528"/>
    <lineage>
        <taxon>Bacteria</taxon>
        <taxon>Pseudomonadati</taxon>
        <taxon>Pseudomonadota</taxon>
        <taxon>Alphaproteobacteria</taxon>
        <taxon>Rickettsiales</taxon>
        <taxon>Anaplasmataceae</taxon>
        <taxon>Neorickettsia</taxon>
    </lineage>
</organism>
<dbReference type="InterPro" id="IPR014746">
    <property type="entry name" value="Gln_synth/guanido_kin_cat_dom"/>
</dbReference>
<feature type="binding site" evidence="13">
    <location>
        <position position="224"/>
    </location>
    <ligand>
        <name>Mg(2+)</name>
        <dbReference type="ChEBI" id="CHEBI:18420"/>
        <label>1</label>
    </ligand>
</feature>
<dbReference type="InterPro" id="IPR004809">
    <property type="entry name" value="Gln_synth_I"/>
</dbReference>
<dbReference type="GO" id="GO:0006542">
    <property type="term" value="P:glutamine biosynthetic process"/>
    <property type="evidence" value="ECO:0007669"/>
    <property type="project" value="InterPro"/>
</dbReference>
<feature type="binding site" evidence="11">
    <location>
        <position position="326"/>
    </location>
    <ligand>
        <name>L-glutamate</name>
        <dbReference type="ChEBI" id="CHEBI:29985"/>
    </ligand>
</feature>